<gene>
    <name evidence="1" type="primary">lef12</name>
    <name evidence="1" type="ORF">Eudi_ORF42</name>
</gene>
<sequence>MRTMYLIKKKEFLRRLEHVKLFVSYVKCVVDEMVCRKEIEASDVDSLCLSDDTAAWACGRIEHCNFVTFRIKSVGYDRRTASVLDEQQFEESLEQAFTFGPDRVTLIYYKFLLNTVAVKLIIFRDSCRPVTLSNPCAQLSYFIPITSYTRMIENNEDENFKIADDTFNSNSFALKVFTRDCDCLRRRPAGAQYVNLLFDLEVRNDADAHHRSLIVQEDLVEEPYDENIVKIVCNCNVEK</sequence>
<proteinExistence type="predicted"/>
<accession>A0AAE6R674</accession>
<name>A0AAE6R674_9ABAC</name>
<evidence type="ECO:0000313" key="2">
    <source>
        <dbReference type="Proteomes" id="UP000830275"/>
    </source>
</evidence>
<protein>
    <submittedName>
        <fullName evidence="1">Lef12</fullName>
    </submittedName>
</protein>
<dbReference type="Proteomes" id="UP000830275">
    <property type="component" value="Segment"/>
</dbReference>
<dbReference type="EMBL" id="MN233792">
    <property type="protein sequence ID" value="QHB21701.1"/>
    <property type="molecule type" value="Genomic_DNA"/>
</dbReference>
<organism evidence="1 2">
    <name type="scientific">Artaxa digramma nucleopolyhedrovirus</name>
    <dbReference type="NCBI Taxonomy" id="3070910"/>
    <lineage>
        <taxon>Viruses</taxon>
        <taxon>Viruses incertae sedis</taxon>
        <taxon>Naldaviricetes</taxon>
        <taxon>Lefavirales</taxon>
        <taxon>Baculoviridae</taxon>
        <taxon>Alphabaculovirus</taxon>
        <taxon>Alphabaculovirus ardigrammae</taxon>
    </lineage>
</organism>
<reference evidence="1 2" key="1">
    <citation type="journal article" date="2019" name="Viruses">
        <title>Genome Analysis of a Novel Clade II.b Alphabaculovirus Obtained from Artaxa digramma.</title>
        <authorList>
            <person name="Li J."/>
            <person name="Duan X."/>
            <person name="Wang Q."/>
            <person name="Zhang L."/>
            <person name="Deng F."/>
            <person name="Wang H."/>
            <person name="Hu Z."/>
            <person name="Wang M."/>
            <person name="Wang J."/>
        </authorList>
    </citation>
    <scope>NUCLEOTIDE SEQUENCE [LARGE SCALE GENOMIC DNA]</scope>
    <source>
        <strain evidence="1 2">424</strain>
    </source>
</reference>
<evidence type="ECO:0000313" key="1">
    <source>
        <dbReference type="EMBL" id="QHB21701.1"/>
    </source>
</evidence>
<dbReference type="InterPro" id="IPR009365">
    <property type="entry name" value="Nucleo_LEF-12"/>
</dbReference>
<keyword evidence="2" id="KW-1185">Reference proteome</keyword>
<dbReference type="Pfam" id="PF06256">
    <property type="entry name" value="Nucleo_LEF-12"/>
    <property type="match status" value="1"/>
</dbReference>